<feature type="compositionally biased region" description="Basic residues" evidence="1">
    <location>
        <begin position="1"/>
        <end position="10"/>
    </location>
</feature>
<dbReference type="AlphaFoldDB" id="A0A8J8GBY3"/>
<proteinExistence type="predicted"/>
<dbReference type="Proteomes" id="UP000610746">
    <property type="component" value="Unassembled WGS sequence"/>
</dbReference>
<feature type="region of interest" description="Disordered" evidence="1">
    <location>
        <begin position="1"/>
        <end position="43"/>
    </location>
</feature>
<evidence type="ECO:0000313" key="3">
    <source>
        <dbReference type="Proteomes" id="UP000610746"/>
    </source>
</evidence>
<comment type="caution">
    <text evidence="2">The sequence shown here is derived from an EMBL/GenBank/DDBJ whole genome shotgun (WGS) entry which is preliminary data.</text>
</comment>
<accession>A0A8J8GBY3</accession>
<reference evidence="2" key="1">
    <citation type="submission" date="2020-05" db="EMBL/GenBank/DDBJ databases">
        <title>Genomic Encyclopedia of Type Strains, Phase IV (KMG-V): Genome sequencing to study the core and pangenomes of soil and plant-associated prokaryotes.</title>
        <authorList>
            <person name="Whitman W."/>
        </authorList>
    </citation>
    <scope>NUCLEOTIDE SEQUENCE</scope>
    <source>
        <strain evidence="2">16F</strain>
    </source>
</reference>
<evidence type="ECO:0000256" key="1">
    <source>
        <dbReference type="SAM" id="MobiDB-lite"/>
    </source>
</evidence>
<organism evidence="2 3">
    <name type="scientific">Frigoriflavimonas asaccharolytica</name>
    <dbReference type="NCBI Taxonomy" id="2735899"/>
    <lineage>
        <taxon>Bacteria</taxon>
        <taxon>Pseudomonadati</taxon>
        <taxon>Bacteroidota</taxon>
        <taxon>Flavobacteriia</taxon>
        <taxon>Flavobacteriales</taxon>
        <taxon>Weeksellaceae</taxon>
        <taxon>Frigoriflavimonas</taxon>
    </lineage>
</organism>
<name>A0A8J8GBY3_9FLAO</name>
<protein>
    <submittedName>
        <fullName evidence="2">Uncharacterized protein</fullName>
    </submittedName>
</protein>
<gene>
    <name evidence="2" type="ORF">HNQ03_002231</name>
</gene>
<sequence>MMCRNFRRGKPNAVKPVGSSDGGKPKLNEGFGVSDDQQQYKKS</sequence>
<keyword evidence="3" id="KW-1185">Reference proteome</keyword>
<evidence type="ECO:0000313" key="2">
    <source>
        <dbReference type="EMBL" id="NRS93145.1"/>
    </source>
</evidence>
<dbReference type="EMBL" id="JABSNO010000016">
    <property type="protein sequence ID" value="NRS93145.1"/>
    <property type="molecule type" value="Genomic_DNA"/>
</dbReference>